<accession>A0ABS7AK11</accession>
<dbReference type="EMBL" id="JAHYBZ010000021">
    <property type="protein sequence ID" value="MBW6402077.1"/>
    <property type="molecule type" value="Genomic_DNA"/>
</dbReference>
<evidence type="ECO:0000313" key="3">
    <source>
        <dbReference type="Proteomes" id="UP001196565"/>
    </source>
</evidence>
<evidence type="ECO:0000256" key="1">
    <source>
        <dbReference type="SAM" id="MobiDB-lite"/>
    </source>
</evidence>
<gene>
    <name evidence="2" type="ORF">KPL78_29795</name>
</gene>
<reference evidence="2 3" key="1">
    <citation type="submission" date="2021-07" db="EMBL/GenBank/DDBJ databases">
        <authorList>
            <person name="So Y."/>
        </authorList>
    </citation>
    <scope>NUCLEOTIDE SEQUENCE [LARGE SCALE GENOMIC DNA]</scope>
    <source>
        <strain evidence="2 3">HJA6</strain>
    </source>
</reference>
<organism evidence="2 3">
    <name type="scientific">Roseomonas alba</name>
    <dbReference type="NCBI Taxonomy" id="2846776"/>
    <lineage>
        <taxon>Bacteria</taxon>
        <taxon>Pseudomonadati</taxon>
        <taxon>Pseudomonadota</taxon>
        <taxon>Alphaproteobacteria</taxon>
        <taxon>Acetobacterales</taxon>
        <taxon>Roseomonadaceae</taxon>
        <taxon>Roseomonas</taxon>
    </lineage>
</organism>
<proteinExistence type="predicted"/>
<evidence type="ECO:0008006" key="4">
    <source>
        <dbReference type="Google" id="ProtNLM"/>
    </source>
</evidence>
<feature type="compositionally biased region" description="Low complexity" evidence="1">
    <location>
        <begin position="112"/>
        <end position="139"/>
    </location>
</feature>
<sequence length="178" mass="17327">MARLTPALIILCSTPGFRRGGIAHPARAEHPAGAFTFGELEAMAAEPRLQLIPLEAVSEGVGADAHAAFGGPVPLAGDNSPSVDVGGDRDPATGAGPDDMPGRPGAEAGTSAVDAPDGTVAAPAVAPAPEPIQQAEEGAVSSEGQAATPGDGAADGEQEAAEAAGVSTPARKRGRGKA</sequence>
<evidence type="ECO:0000313" key="2">
    <source>
        <dbReference type="EMBL" id="MBW6402077.1"/>
    </source>
</evidence>
<name>A0ABS7AK11_9PROT</name>
<feature type="region of interest" description="Disordered" evidence="1">
    <location>
        <begin position="69"/>
        <end position="178"/>
    </location>
</feature>
<comment type="caution">
    <text evidence="2">The sequence shown here is derived from an EMBL/GenBank/DDBJ whole genome shotgun (WGS) entry which is preliminary data.</text>
</comment>
<keyword evidence="3" id="KW-1185">Reference proteome</keyword>
<dbReference type="Proteomes" id="UP001196565">
    <property type="component" value="Unassembled WGS sequence"/>
</dbReference>
<protein>
    <recommendedName>
        <fullName evidence="4">Mu-like prophage FluMu N-terminal domain-containing protein</fullName>
    </recommendedName>
</protein>
<dbReference type="SUPFAM" id="SSF160059">
    <property type="entry name" value="PriA/YqbF domain"/>
    <property type="match status" value="1"/>
</dbReference>
<dbReference type="RefSeq" id="WP_219766942.1">
    <property type="nucleotide sequence ID" value="NZ_JAHYBZ010000021.1"/>
</dbReference>